<feature type="transmembrane region" description="Helical" evidence="1">
    <location>
        <begin position="100"/>
        <end position="117"/>
    </location>
</feature>
<evidence type="ECO:0000313" key="3">
    <source>
        <dbReference type="Proteomes" id="UP000319596"/>
    </source>
</evidence>
<gene>
    <name evidence="2" type="primary">96</name>
    <name evidence="2" type="ORF">SEA_PHENDRIX_96</name>
</gene>
<reference evidence="2 3" key="1">
    <citation type="submission" date="2019-06" db="EMBL/GenBank/DDBJ databases">
        <authorList>
            <person name="Burns M.A."/>
            <person name="Hill G.C."/>
            <person name="Wesley B.E."/>
            <person name="Womack T.V."/>
            <person name="Krukonis G.P."/>
            <person name="Delesalle V.A."/>
            <person name="Garlena R.A."/>
            <person name="Russell D.A."/>
            <person name="Pope W.H."/>
            <person name="Jacobs-Sera D."/>
            <person name="Hatfull G.F."/>
        </authorList>
    </citation>
    <scope>NUCLEOTIDE SEQUENCE [LARGE SCALE GENOMIC DNA]</scope>
</reference>
<organism evidence="2 3">
    <name type="scientific">Gordonia phage Phendrix</name>
    <dbReference type="NCBI Taxonomy" id="2593335"/>
    <lineage>
        <taxon>Viruses</taxon>
        <taxon>Duplodnaviria</taxon>
        <taxon>Heunggongvirae</taxon>
        <taxon>Uroviricota</taxon>
        <taxon>Caudoviricetes</taxon>
        <taxon>Godonkavirus</taxon>
        <taxon>Godonkavirus phendrix</taxon>
    </lineage>
</organism>
<keyword evidence="1" id="KW-0472">Membrane</keyword>
<keyword evidence="1" id="KW-1133">Transmembrane helix</keyword>
<feature type="transmembrane region" description="Helical" evidence="1">
    <location>
        <begin position="36"/>
        <end position="54"/>
    </location>
</feature>
<accession>A0A514U134</accession>
<dbReference type="GeneID" id="77924658"/>
<evidence type="ECO:0000256" key="1">
    <source>
        <dbReference type="SAM" id="Phobius"/>
    </source>
</evidence>
<keyword evidence="3" id="KW-1185">Reference proteome</keyword>
<dbReference type="EMBL" id="MN096369">
    <property type="protein sequence ID" value="QDK02644.1"/>
    <property type="molecule type" value="Genomic_DNA"/>
</dbReference>
<evidence type="ECO:0000313" key="2">
    <source>
        <dbReference type="EMBL" id="QDK02644.1"/>
    </source>
</evidence>
<dbReference type="Proteomes" id="UP000319596">
    <property type="component" value="Segment"/>
</dbReference>
<proteinExistence type="predicted"/>
<name>A0A514U134_9CAUD</name>
<keyword evidence="1" id="KW-0812">Transmembrane</keyword>
<sequence>MGDVMRTPWSDYVDRRDGLSKHDRHYRKVSSGSYPYYRLSALVLVLSALIQFHKVPASVEQIMPEYFYYVNPALQLMAGVLIATGLYYRRDIVGLYIERSGVVFGATSMLVYNWIVFKYQGFPSAPGVWLTIAFGLYCVYRFFESTRDIRNLERIAKQIKAEKEA</sequence>
<dbReference type="KEGG" id="vg:77924658"/>
<feature type="transmembrane region" description="Helical" evidence="1">
    <location>
        <begin position="123"/>
        <end position="143"/>
    </location>
</feature>
<dbReference type="RefSeq" id="YP_010649140.1">
    <property type="nucleotide sequence ID" value="NC_070764.1"/>
</dbReference>
<feature type="transmembrane region" description="Helical" evidence="1">
    <location>
        <begin position="66"/>
        <end position="88"/>
    </location>
</feature>
<protein>
    <submittedName>
        <fullName evidence="2">Membrane protein</fullName>
    </submittedName>
</protein>